<evidence type="ECO:0000313" key="2">
    <source>
        <dbReference type="EMBL" id="EDO13774.1"/>
    </source>
</evidence>
<accession>A0AAN3D9U0</accession>
<organism evidence="2 3">
    <name type="scientific">Bacteroides ovatus (strain ATCC 8483 / DSM 1896 / JCM 5824 / BCRC 10623 / CCUG 4943 / NCTC 11153)</name>
    <dbReference type="NCBI Taxonomy" id="411476"/>
    <lineage>
        <taxon>Bacteria</taxon>
        <taxon>Pseudomonadati</taxon>
        <taxon>Bacteroidota</taxon>
        <taxon>Bacteroidia</taxon>
        <taxon>Bacteroidales</taxon>
        <taxon>Bacteroidaceae</taxon>
        <taxon>Bacteroides</taxon>
    </lineage>
</organism>
<dbReference type="Proteomes" id="UP000005475">
    <property type="component" value="Unassembled WGS sequence"/>
</dbReference>
<comment type="caution">
    <text evidence="2">The sequence shown here is derived from an EMBL/GenBank/DDBJ whole genome shotgun (WGS) entry which is preliminary data.</text>
</comment>
<sequence length="43" mass="5142">MELTNPDPTQDAYETHTNQVEGREEYSTDYVGDIYNWIKKLFE</sequence>
<dbReference type="AlphaFoldDB" id="A0AAN3D9U0"/>
<name>A0AAN3D9U0_BACO1</name>
<dbReference type="RefSeq" id="WP_004297869.1">
    <property type="nucleotide sequence ID" value="NZ_DS264575.1"/>
</dbReference>
<proteinExistence type="predicted"/>
<dbReference type="EMBL" id="AAXF02000034">
    <property type="protein sequence ID" value="EDO13774.1"/>
    <property type="molecule type" value="Genomic_DNA"/>
</dbReference>
<evidence type="ECO:0000313" key="3">
    <source>
        <dbReference type="Proteomes" id="UP000005475"/>
    </source>
</evidence>
<reference evidence="2 3" key="1">
    <citation type="submission" date="2007-03" db="EMBL/GenBank/DDBJ databases">
        <authorList>
            <person name="Fulton L."/>
            <person name="Clifton S."/>
            <person name="Fulton B."/>
            <person name="Xu J."/>
            <person name="Minx P."/>
            <person name="Pepin K.H."/>
            <person name="Johnson M."/>
            <person name="Thiruvilangam P."/>
            <person name="Bhonagiri V."/>
            <person name="Nash W.E."/>
            <person name="Mardis E.R."/>
            <person name="Wilson R.K."/>
        </authorList>
    </citation>
    <scope>NUCLEOTIDE SEQUENCE [LARGE SCALE GENOMIC DNA]</scope>
    <source>
        <strain evidence="3">ATCC 8483 / DSM 1896 / JCM 5824 / BCRC 10623 / CCUG 4943 / NCTC 11153</strain>
    </source>
</reference>
<protein>
    <submittedName>
        <fullName evidence="2">Uncharacterized protein</fullName>
    </submittedName>
</protein>
<reference evidence="3" key="2">
    <citation type="submission" date="2007-04" db="EMBL/GenBank/DDBJ databases">
        <title>Draft genome sequence of Bacteroides ovatus (ATCC 8483).</title>
        <authorList>
            <person name="Sudarsanam P."/>
            <person name="Ley R."/>
            <person name="Guruge J."/>
            <person name="Turnbaugh P.J."/>
            <person name="Mahowald M."/>
            <person name="Liep D."/>
            <person name="Gordon J."/>
        </authorList>
    </citation>
    <scope>NUCLEOTIDE SEQUENCE [LARGE SCALE GENOMIC DNA]</scope>
    <source>
        <strain evidence="3">ATCC 8483 / DSM 1896 / JCM 5824 / BCRC 10623 / CCUG 4943 / NCTC 11153</strain>
    </source>
</reference>
<evidence type="ECO:0000256" key="1">
    <source>
        <dbReference type="SAM" id="MobiDB-lite"/>
    </source>
</evidence>
<feature type="region of interest" description="Disordered" evidence="1">
    <location>
        <begin position="1"/>
        <end position="21"/>
    </location>
</feature>
<gene>
    <name evidence="2" type="ORF">BACOVA_00538</name>
</gene>